<feature type="domain" description="Protein kinase" evidence="2">
    <location>
        <begin position="24"/>
        <end position="63"/>
    </location>
</feature>
<name>A0A2U1Q391_ARTAN</name>
<gene>
    <name evidence="3" type="ORF">CTI12_AA058700</name>
</gene>
<evidence type="ECO:0000256" key="1">
    <source>
        <dbReference type="PROSITE-ProRule" id="PRU10141"/>
    </source>
</evidence>
<evidence type="ECO:0000313" key="3">
    <source>
        <dbReference type="EMBL" id="PWA92480.1"/>
    </source>
</evidence>
<dbReference type="STRING" id="35608.A0A2U1Q391"/>
<dbReference type="GO" id="GO:0004714">
    <property type="term" value="F:transmembrane receptor protein tyrosine kinase activity"/>
    <property type="evidence" value="ECO:0007669"/>
    <property type="project" value="InterPro"/>
</dbReference>
<dbReference type="InterPro" id="IPR000719">
    <property type="entry name" value="Prot_kinase_dom"/>
</dbReference>
<keyword evidence="1" id="KW-0067">ATP-binding</keyword>
<dbReference type="InterPro" id="IPR011009">
    <property type="entry name" value="Kinase-like_dom_sf"/>
</dbReference>
<comment type="caution">
    <text evidence="3">The sequence shown here is derived from an EMBL/GenBank/DDBJ whole genome shotgun (WGS) entry which is preliminary data.</text>
</comment>
<feature type="binding site" evidence="1">
    <location>
        <position position="56"/>
    </location>
    <ligand>
        <name>ATP</name>
        <dbReference type="ChEBI" id="CHEBI:30616"/>
    </ligand>
</feature>
<dbReference type="GO" id="GO:0005524">
    <property type="term" value="F:ATP binding"/>
    <property type="evidence" value="ECO:0007669"/>
    <property type="project" value="UniProtKB-UniRule"/>
</dbReference>
<keyword evidence="3" id="KW-0418">Kinase</keyword>
<dbReference type="Gene3D" id="3.30.200.20">
    <property type="entry name" value="Phosphorylase Kinase, domain 1"/>
    <property type="match status" value="1"/>
</dbReference>
<dbReference type="GO" id="GO:0005886">
    <property type="term" value="C:plasma membrane"/>
    <property type="evidence" value="ECO:0007669"/>
    <property type="project" value="TreeGrafter"/>
</dbReference>
<dbReference type="PANTHER" id="PTHR27003:SF88">
    <property type="entry name" value="RECEPTOR-LIKE PROTEIN KINASE THESEUS 1"/>
    <property type="match status" value="1"/>
</dbReference>
<dbReference type="PROSITE" id="PS00107">
    <property type="entry name" value="PROTEIN_KINASE_ATP"/>
    <property type="match status" value="1"/>
</dbReference>
<evidence type="ECO:0000259" key="2">
    <source>
        <dbReference type="PROSITE" id="PS50011"/>
    </source>
</evidence>
<dbReference type="InterPro" id="IPR045272">
    <property type="entry name" value="ANXUR1/2-like"/>
</dbReference>
<dbReference type="InterPro" id="IPR017441">
    <property type="entry name" value="Protein_kinase_ATP_BS"/>
</dbReference>
<dbReference type="Proteomes" id="UP000245207">
    <property type="component" value="Unassembled WGS sequence"/>
</dbReference>
<organism evidence="3 4">
    <name type="scientific">Artemisia annua</name>
    <name type="common">Sweet wormwood</name>
    <dbReference type="NCBI Taxonomy" id="35608"/>
    <lineage>
        <taxon>Eukaryota</taxon>
        <taxon>Viridiplantae</taxon>
        <taxon>Streptophyta</taxon>
        <taxon>Embryophyta</taxon>
        <taxon>Tracheophyta</taxon>
        <taxon>Spermatophyta</taxon>
        <taxon>Magnoliopsida</taxon>
        <taxon>eudicotyledons</taxon>
        <taxon>Gunneridae</taxon>
        <taxon>Pentapetalae</taxon>
        <taxon>asterids</taxon>
        <taxon>campanulids</taxon>
        <taxon>Asterales</taxon>
        <taxon>Asteraceae</taxon>
        <taxon>Asteroideae</taxon>
        <taxon>Anthemideae</taxon>
        <taxon>Artemisiinae</taxon>
        <taxon>Artemisia</taxon>
    </lineage>
</organism>
<dbReference type="SUPFAM" id="SSF56112">
    <property type="entry name" value="Protein kinase-like (PK-like)"/>
    <property type="match status" value="1"/>
</dbReference>
<dbReference type="AlphaFoldDB" id="A0A2U1Q391"/>
<accession>A0A2U1Q391</accession>
<dbReference type="GO" id="GO:0009506">
    <property type="term" value="C:plasmodesma"/>
    <property type="evidence" value="ECO:0007669"/>
    <property type="project" value="TreeGrafter"/>
</dbReference>
<keyword evidence="4" id="KW-1185">Reference proteome</keyword>
<dbReference type="OrthoDB" id="4062651at2759"/>
<dbReference type="PROSITE" id="PS50011">
    <property type="entry name" value="PROTEIN_KINASE_DOM"/>
    <property type="match status" value="1"/>
</dbReference>
<evidence type="ECO:0000313" key="4">
    <source>
        <dbReference type="Proteomes" id="UP000245207"/>
    </source>
</evidence>
<dbReference type="PANTHER" id="PTHR27003">
    <property type="entry name" value="OS07G0166700 PROTEIN"/>
    <property type="match status" value="1"/>
</dbReference>
<proteinExistence type="predicted"/>
<keyword evidence="3" id="KW-0808">Transferase</keyword>
<sequence>MALPSEQLCRHYSLDDIRSATQNFNDTLVVGKGGFGKVYEGHIKNENSSSITVAIKRLKFNRI</sequence>
<protein>
    <submittedName>
        <fullName evidence="3">Serine-threonine/tyrosine-protein kinase catalytic domain-containing protein</fullName>
    </submittedName>
</protein>
<dbReference type="EMBL" id="PKPP01000461">
    <property type="protein sequence ID" value="PWA92480.1"/>
    <property type="molecule type" value="Genomic_DNA"/>
</dbReference>
<keyword evidence="1" id="KW-0547">Nucleotide-binding</keyword>
<reference evidence="3 4" key="1">
    <citation type="journal article" date="2018" name="Mol. Plant">
        <title>The genome of Artemisia annua provides insight into the evolution of Asteraceae family and artemisinin biosynthesis.</title>
        <authorList>
            <person name="Shen Q."/>
            <person name="Zhang L."/>
            <person name="Liao Z."/>
            <person name="Wang S."/>
            <person name="Yan T."/>
            <person name="Shi P."/>
            <person name="Liu M."/>
            <person name="Fu X."/>
            <person name="Pan Q."/>
            <person name="Wang Y."/>
            <person name="Lv Z."/>
            <person name="Lu X."/>
            <person name="Zhang F."/>
            <person name="Jiang W."/>
            <person name="Ma Y."/>
            <person name="Chen M."/>
            <person name="Hao X."/>
            <person name="Li L."/>
            <person name="Tang Y."/>
            <person name="Lv G."/>
            <person name="Zhou Y."/>
            <person name="Sun X."/>
            <person name="Brodelius P.E."/>
            <person name="Rose J.K.C."/>
            <person name="Tang K."/>
        </authorList>
    </citation>
    <scope>NUCLEOTIDE SEQUENCE [LARGE SCALE GENOMIC DNA]</scope>
    <source>
        <strain evidence="4">cv. Huhao1</strain>
        <tissue evidence="3">Leaf</tissue>
    </source>
</reference>